<dbReference type="Gene3D" id="3.30.420.40">
    <property type="match status" value="4"/>
</dbReference>
<dbReference type="SMART" id="SM00268">
    <property type="entry name" value="ACTIN"/>
    <property type="match status" value="1"/>
</dbReference>
<dbReference type="PANTHER" id="PTHR11937">
    <property type="entry name" value="ACTIN"/>
    <property type="match status" value="1"/>
</dbReference>
<keyword evidence="4" id="KW-1185">Reference proteome</keyword>
<dbReference type="InterPro" id="IPR043129">
    <property type="entry name" value="ATPase_NBD"/>
</dbReference>
<organism evidence="3 4">
    <name type="scientific">Cryptosporidium meleagridis</name>
    <dbReference type="NCBI Taxonomy" id="93969"/>
    <lineage>
        <taxon>Eukaryota</taxon>
        <taxon>Sar</taxon>
        <taxon>Alveolata</taxon>
        <taxon>Apicomplexa</taxon>
        <taxon>Conoidasida</taxon>
        <taxon>Coccidia</taxon>
        <taxon>Eucoccidiorida</taxon>
        <taxon>Eimeriorina</taxon>
        <taxon>Cryptosporidiidae</taxon>
        <taxon>Cryptosporidium</taxon>
    </lineage>
</organism>
<evidence type="ECO:0000313" key="4">
    <source>
        <dbReference type="Proteomes" id="UP000236928"/>
    </source>
</evidence>
<gene>
    <name evidence="3" type="ORF">CmeUKMEL1_13960</name>
</gene>
<evidence type="ECO:0000256" key="2">
    <source>
        <dbReference type="RuleBase" id="RU000487"/>
    </source>
</evidence>
<dbReference type="SUPFAM" id="SSF53067">
    <property type="entry name" value="Actin-like ATPase domain"/>
    <property type="match status" value="2"/>
</dbReference>
<dbReference type="VEuPathDB" id="CryptoDB:CmeUKMEL1_13960"/>
<dbReference type="Proteomes" id="UP000236928">
    <property type="component" value="Unassembled WGS sequence"/>
</dbReference>
<protein>
    <submittedName>
        <fullName evidence="3">Actin family protein</fullName>
    </submittedName>
</protein>
<dbReference type="Pfam" id="PF00022">
    <property type="entry name" value="Actin"/>
    <property type="match status" value="2"/>
</dbReference>
<comment type="caution">
    <text evidence="3">The sequence shown here is derived from an EMBL/GenBank/DDBJ whole genome shotgun (WGS) entry which is preliminary data.</text>
</comment>
<dbReference type="EMBL" id="JIBK01000047">
    <property type="protein sequence ID" value="POM84751.1"/>
    <property type="molecule type" value="Genomic_DNA"/>
</dbReference>
<accession>A0A2P4Z415</accession>
<proteinExistence type="inferred from homology"/>
<evidence type="ECO:0000256" key="1">
    <source>
        <dbReference type="ARBA" id="ARBA00049360"/>
    </source>
</evidence>
<dbReference type="Gene3D" id="3.90.640.10">
    <property type="entry name" value="Actin, Chain A, domain 4"/>
    <property type="match status" value="2"/>
</dbReference>
<dbReference type="InterPro" id="IPR004000">
    <property type="entry name" value="Actin"/>
</dbReference>
<dbReference type="OrthoDB" id="6220758at2759"/>
<evidence type="ECO:0000313" key="3">
    <source>
        <dbReference type="EMBL" id="POM84751.1"/>
    </source>
</evidence>
<dbReference type="AlphaFoldDB" id="A0A2P4Z415"/>
<reference evidence="3 4" key="1">
    <citation type="submission" date="2014-04" db="EMBL/GenBank/DDBJ databases">
        <title>Comparative Genomics of Cryptosporidium Species.</title>
        <authorList>
            <person name="Silva J.C."/>
            <person name="Su Q."/>
            <person name="Chalmers R."/>
            <person name="Chibucos M.C."/>
            <person name="Elwin K."/>
            <person name="Godinez A."/>
            <person name="Guo F."/>
            <person name="Huynh K."/>
            <person name="Orvis J."/>
            <person name="Ott S."/>
            <person name="Sadzewicz L."/>
            <person name="Sengamalay N."/>
            <person name="Shetty A."/>
            <person name="Sun M."/>
            <person name="Tallon L."/>
            <person name="Xiao L."/>
            <person name="Zhang H."/>
            <person name="Fraser C.M."/>
            <person name="Zhu G."/>
            <person name="Kissinger J."/>
            <person name="Widmer G."/>
        </authorList>
    </citation>
    <scope>NUCLEOTIDE SEQUENCE [LARGE SCALE GENOMIC DNA]</scope>
    <source>
        <strain evidence="3 4">UKMEL1</strain>
    </source>
</reference>
<comment type="similarity">
    <text evidence="2">Belongs to the actin family.</text>
</comment>
<name>A0A2P4Z415_9CRYT</name>
<comment type="catalytic activity">
    <reaction evidence="1">
        <text>ATP + H2O = ADP + phosphate + H(+)</text>
        <dbReference type="Rhea" id="RHEA:13065"/>
        <dbReference type="ChEBI" id="CHEBI:15377"/>
        <dbReference type="ChEBI" id="CHEBI:15378"/>
        <dbReference type="ChEBI" id="CHEBI:30616"/>
        <dbReference type="ChEBI" id="CHEBI:43474"/>
        <dbReference type="ChEBI" id="CHEBI:456216"/>
    </reaction>
</comment>
<sequence length="409" mass="46647">MNKVLVVDNGSYTIKIGYSGEDSPRHCFPNCIGKVRRKDKIYTSDQIYSLNEYFSYCPFSEGLLIDVSMENDIWEYIFNKMNISPENIGLLVTEPFLNPSSLQHSLYEIIFEQFGFNKAIVTNPPAISQFAFNPQLIPNTEQQIINPCYLILDCGYHCCFSIPFFQCSPIYKACRRLDIGGYHLDLALKNFLSLRQVDLSRSSLIVSKIKESCCYISKNFNLDISRSPGNMPDNLMEQIYQLPELKSSSKNSNFYSQECISPDNIELENLNNNFNLKMESESSVNCDPSRIIKLYSERIAVPELLFSPSNGGYNFAGIAEMVSESILSSPKHLQELLANNILLIGGSTKFRNFEERLNKELSSLLPSSWKIKTRKCNQRPDLTTWIGGSIWGETNFDTYALSKSKYNEI</sequence>